<dbReference type="PROSITE" id="PS00218">
    <property type="entry name" value="AMINO_ACID_PERMEASE_1"/>
    <property type="match status" value="1"/>
</dbReference>
<sequence>MEEPGNSKNIVTQYDDALLLEQIGYKQELKRSFSLLTMAGWCFGVTSFWTAIGGSLVDTMNAGGPIALVWGWVIVCAFSLMVALSLAELTSAYPVAGGQYSWVLILSRGTKWGRGLSYATAFVQLAGLFSLGSTALYQFGSFTCGMAVLNSDGETWRPTNWQVVLVCWAICFVCLLINIFMNKMLHHIGNFGLWWTIGGFVVCTVTILAVSKHKQDASFVFTAYTNNSGWNDNGMAALFLLNAAFAMCCYDAACHMGEEMDNASRDTARAVVLSVVIGFFTGFAFILALLFCLQDFDAVANTVTGVPLLEIFYQATNNSKAGATCLTVIVVVCQVLASNGMITEGSRSLYAFARDDAFPYQISKYIGTVNSKYDVPIYALIICALFQCAFIAIYFGSSTAFFTVMSIGTVGLYVSYLVPILVVMFRRKHKAVGYYNLGKWGHWVNAPAALYLIYCSVCFFFPTTLPITGDNMNYTPVAFAICAILGLLSWFLGGRHTYATQTESVIIEGVGNEPVVEIVEQKN</sequence>
<feature type="transmembrane region" description="Helical" evidence="6">
    <location>
        <begin position="401"/>
        <end position="423"/>
    </location>
</feature>
<feature type="transmembrane region" description="Helical" evidence="6">
    <location>
        <begin position="375"/>
        <end position="395"/>
    </location>
</feature>
<dbReference type="EMBL" id="CP014501">
    <property type="protein sequence ID" value="ANB11858.1"/>
    <property type="molecule type" value="Genomic_DNA"/>
</dbReference>
<evidence type="ECO:0000313" key="8">
    <source>
        <dbReference type="Proteomes" id="UP000189580"/>
    </source>
</evidence>
<evidence type="ECO:0000256" key="4">
    <source>
        <dbReference type="ARBA" id="ARBA00022989"/>
    </source>
</evidence>
<feature type="transmembrane region" description="Helical" evidence="6">
    <location>
        <begin position="321"/>
        <end position="342"/>
    </location>
</feature>
<protein>
    <submittedName>
        <fullName evidence="7">Hnm1p</fullName>
    </submittedName>
</protein>
<organism evidence="7 8">
    <name type="scientific">Sugiyamaella lignohabitans</name>
    <dbReference type="NCBI Taxonomy" id="796027"/>
    <lineage>
        <taxon>Eukaryota</taxon>
        <taxon>Fungi</taxon>
        <taxon>Dikarya</taxon>
        <taxon>Ascomycota</taxon>
        <taxon>Saccharomycotina</taxon>
        <taxon>Dipodascomycetes</taxon>
        <taxon>Dipodascales</taxon>
        <taxon>Trichomonascaceae</taxon>
        <taxon>Sugiyamaella</taxon>
    </lineage>
</organism>
<dbReference type="InterPro" id="IPR002293">
    <property type="entry name" value="AA/rel_permease1"/>
</dbReference>
<comment type="subcellular location">
    <subcellularLocation>
        <location evidence="1">Membrane</location>
        <topology evidence="1">Multi-pass membrane protein</topology>
    </subcellularLocation>
</comment>
<name>A0A161HJZ8_9ASCO</name>
<feature type="transmembrane region" description="Helical" evidence="6">
    <location>
        <begin position="230"/>
        <end position="250"/>
    </location>
</feature>
<feature type="transmembrane region" description="Helical" evidence="6">
    <location>
        <begin position="443"/>
        <end position="462"/>
    </location>
</feature>
<feature type="transmembrane region" description="Helical" evidence="6">
    <location>
        <begin position="270"/>
        <end position="291"/>
    </location>
</feature>
<dbReference type="GO" id="GO:0022857">
    <property type="term" value="F:transmembrane transporter activity"/>
    <property type="evidence" value="ECO:0007669"/>
    <property type="project" value="InterPro"/>
</dbReference>
<dbReference type="Gene3D" id="1.20.1740.10">
    <property type="entry name" value="Amino acid/polyamine transporter I"/>
    <property type="match status" value="1"/>
</dbReference>
<feature type="transmembrane region" description="Helical" evidence="6">
    <location>
        <begin position="474"/>
        <end position="492"/>
    </location>
</feature>
<keyword evidence="4 6" id="KW-1133">Transmembrane helix</keyword>
<dbReference type="NCBIfam" id="TIGR01167">
    <property type="entry name" value="LPXTG_anchor"/>
    <property type="match status" value="1"/>
</dbReference>
<evidence type="ECO:0000313" key="7">
    <source>
        <dbReference type="EMBL" id="ANB11858.1"/>
    </source>
</evidence>
<feature type="transmembrane region" description="Helical" evidence="6">
    <location>
        <begin position="69"/>
        <end position="95"/>
    </location>
</feature>
<evidence type="ECO:0000256" key="6">
    <source>
        <dbReference type="SAM" id="Phobius"/>
    </source>
</evidence>
<dbReference type="GO" id="GO:0006865">
    <property type="term" value="P:amino acid transport"/>
    <property type="evidence" value="ECO:0007669"/>
    <property type="project" value="InterPro"/>
</dbReference>
<dbReference type="InterPro" id="IPR004840">
    <property type="entry name" value="Amino_acid_permease_CS"/>
</dbReference>
<dbReference type="Pfam" id="PF13520">
    <property type="entry name" value="AA_permease_2"/>
    <property type="match status" value="1"/>
</dbReference>
<evidence type="ECO:0000256" key="5">
    <source>
        <dbReference type="ARBA" id="ARBA00023136"/>
    </source>
</evidence>
<evidence type="ECO:0000256" key="1">
    <source>
        <dbReference type="ARBA" id="ARBA00004141"/>
    </source>
</evidence>
<feature type="transmembrane region" description="Helical" evidence="6">
    <location>
        <begin position="192"/>
        <end position="210"/>
    </location>
</feature>
<accession>A0A161HJZ8</accession>
<dbReference type="AlphaFoldDB" id="A0A161HJZ8"/>
<evidence type="ECO:0000256" key="3">
    <source>
        <dbReference type="ARBA" id="ARBA00022692"/>
    </source>
</evidence>
<dbReference type="PIRSF" id="PIRSF006060">
    <property type="entry name" value="AA_transporter"/>
    <property type="match status" value="1"/>
</dbReference>
<feature type="transmembrane region" description="Helical" evidence="6">
    <location>
        <begin position="159"/>
        <end position="180"/>
    </location>
</feature>
<feature type="transmembrane region" description="Helical" evidence="6">
    <location>
        <begin position="116"/>
        <end position="139"/>
    </location>
</feature>
<keyword evidence="3 6" id="KW-0812">Transmembrane</keyword>
<dbReference type="RefSeq" id="XP_018734335.1">
    <property type="nucleotide sequence ID" value="XM_018882786.1"/>
</dbReference>
<dbReference type="GO" id="GO:0016020">
    <property type="term" value="C:membrane"/>
    <property type="evidence" value="ECO:0007669"/>
    <property type="project" value="UniProtKB-SubCell"/>
</dbReference>
<feature type="transmembrane region" description="Helical" evidence="6">
    <location>
        <begin position="35"/>
        <end position="57"/>
    </location>
</feature>
<dbReference type="Proteomes" id="UP000189580">
    <property type="component" value="Chromosome a"/>
</dbReference>
<gene>
    <name evidence="7" type="primary">HNM1</name>
    <name evidence="7" type="ORF">AWJ20_82</name>
</gene>
<dbReference type="PANTHER" id="PTHR45649:SF8">
    <property type="entry name" value="PERMEASE, PUTATIVE-RELATED"/>
    <property type="match status" value="1"/>
</dbReference>
<dbReference type="OrthoDB" id="2417308at2759"/>
<dbReference type="PANTHER" id="PTHR45649">
    <property type="entry name" value="AMINO-ACID PERMEASE BAT1"/>
    <property type="match status" value="1"/>
</dbReference>
<evidence type="ECO:0000256" key="2">
    <source>
        <dbReference type="ARBA" id="ARBA00022448"/>
    </source>
</evidence>
<keyword evidence="2" id="KW-0813">Transport</keyword>
<proteinExistence type="predicted"/>
<reference evidence="7 8" key="1">
    <citation type="submission" date="2016-02" db="EMBL/GenBank/DDBJ databases">
        <title>Complete genome sequence and transcriptome regulation of the pentose utilising yeast Sugiyamaella lignohabitans.</title>
        <authorList>
            <person name="Bellasio M."/>
            <person name="Peymann A."/>
            <person name="Valli M."/>
            <person name="Sipitzky M."/>
            <person name="Graf A."/>
            <person name="Sauer M."/>
            <person name="Marx H."/>
            <person name="Mattanovich D."/>
        </authorList>
    </citation>
    <scope>NUCLEOTIDE SEQUENCE [LARGE SCALE GENOMIC DNA]</scope>
    <source>
        <strain evidence="7 8">CBS 10342</strain>
    </source>
</reference>
<dbReference type="GeneID" id="30037894"/>
<keyword evidence="5 6" id="KW-0472">Membrane</keyword>
<dbReference type="KEGG" id="slb:AWJ20_82"/>
<keyword evidence="8" id="KW-1185">Reference proteome</keyword>